<dbReference type="Gene3D" id="3.30.1240.10">
    <property type="match status" value="1"/>
</dbReference>
<keyword evidence="2" id="KW-1185">Reference proteome</keyword>
<evidence type="ECO:0000313" key="1">
    <source>
        <dbReference type="EMBL" id="KGX88127.1"/>
    </source>
</evidence>
<reference evidence="1 2" key="1">
    <citation type="submission" date="2013-08" db="EMBL/GenBank/DDBJ databases">
        <authorList>
            <person name="Huang J."/>
            <person name="Wang G."/>
        </authorList>
    </citation>
    <scope>NUCLEOTIDE SEQUENCE [LARGE SCALE GENOMIC DNA]</scope>
    <source>
        <strain evidence="1 2">JSM 072002</strain>
    </source>
</reference>
<comment type="caution">
    <text evidence="1">The sequence shown here is derived from an EMBL/GenBank/DDBJ whole genome shotgun (WGS) entry which is preliminary data.</text>
</comment>
<dbReference type="OrthoDB" id="9806027at2"/>
<dbReference type="NCBIfam" id="TIGR01484">
    <property type="entry name" value="HAD-SF-IIB"/>
    <property type="match status" value="1"/>
</dbReference>
<dbReference type="SFLD" id="SFLDS00003">
    <property type="entry name" value="Haloacid_Dehalogenase"/>
    <property type="match status" value="1"/>
</dbReference>
<dbReference type="SFLD" id="SFLDG01140">
    <property type="entry name" value="C2.B:_Phosphomannomutase_and_P"/>
    <property type="match status" value="1"/>
</dbReference>
<dbReference type="GO" id="GO:0016791">
    <property type="term" value="F:phosphatase activity"/>
    <property type="evidence" value="ECO:0007669"/>
    <property type="project" value="UniProtKB-ARBA"/>
</dbReference>
<gene>
    <name evidence="1" type="ORF">N784_10295</name>
</gene>
<keyword evidence="1" id="KW-0378">Hydrolase</keyword>
<dbReference type="InterPro" id="IPR036412">
    <property type="entry name" value="HAD-like_sf"/>
</dbReference>
<dbReference type="Proteomes" id="UP000030401">
    <property type="component" value="Unassembled WGS sequence"/>
</dbReference>
<dbReference type="RefSeq" id="WP_036832406.1">
    <property type="nucleotide sequence ID" value="NZ_AVPG01000003.1"/>
</dbReference>
<dbReference type="InterPro" id="IPR000150">
    <property type="entry name" value="Cof"/>
</dbReference>
<dbReference type="EMBL" id="AVPG01000003">
    <property type="protein sequence ID" value="KGX88127.1"/>
    <property type="molecule type" value="Genomic_DNA"/>
</dbReference>
<name>A0A0A5HWW8_9BACI</name>
<organism evidence="1 2">
    <name type="scientific">Pontibacillus litoralis JSM 072002</name>
    <dbReference type="NCBI Taxonomy" id="1385512"/>
    <lineage>
        <taxon>Bacteria</taxon>
        <taxon>Bacillati</taxon>
        <taxon>Bacillota</taxon>
        <taxon>Bacilli</taxon>
        <taxon>Bacillales</taxon>
        <taxon>Bacillaceae</taxon>
        <taxon>Pontibacillus</taxon>
    </lineage>
</organism>
<dbReference type="SUPFAM" id="SSF56784">
    <property type="entry name" value="HAD-like"/>
    <property type="match status" value="1"/>
</dbReference>
<dbReference type="PANTHER" id="PTHR10000:SF8">
    <property type="entry name" value="HAD SUPERFAMILY HYDROLASE-LIKE, TYPE 3"/>
    <property type="match status" value="1"/>
</dbReference>
<evidence type="ECO:0000313" key="2">
    <source>
        <dbReference type="Proteomes" id="UP000030401"/>
    </source>
</evidence>
<accession>A0A0A5HWW8</accession>
<protein>
    <submittedName>
        <fullName evidence="1">HAD family hydrolase</fullName>
    </submittedName>
</protein>
<dbReference type="STRING" id="1385512.N784_10295"/>
<sequence>MIKLLVCDLDGTLIDGENKVKQQDVQAIQDAIDNGITLAIASGRMDHEIKAVLELLEQKENGHRVSQNGAFIYDKEGQAILSNTFPPEKIQELFRSTLGEDILTTVSTATDTYVLEDNLAAQEVQKRLFHKLIIEPDMLTKLGTEINPSKIAVFGKTDRLKALQKEIDATYDHYTESYISDPMCLDLMPKHISKGAAVKKLMQMYGYNPEEIACVGDSYNDLSMFELTPNSFAMPQAEDAVKEKATHVITDVADAIHYLLKKPISK</sequence>
<dbReference type="GO" id="GO:0000287">
    <property type="term" value="F:magnesium ion binding"/>
    <property type="evidence" value="ECO:0007669"/>
    <property type="project" value="TreeGrafter"/>
</dbReference>
<dbReference type="eggNOG" id="COG0561">
    <property type="taxonomic scope" value="Bacteria"/>
</dbReference>
<dbReference type="Gene3D" id="3.40.50.1000">
    <property type="entry name" value="HAD superfamily/HAD-like"/>
    <property type="match status" value="1"/>
</dbReference>
<dbReference type="Pfam" id="PF08282">
    <property type="entry name" value="Hydrolase_3"/>
    <property type="match status" value="1"/>
</dbReference>
<dbReference type="GO" id="GO:0005829">
    <property type="term" value="C:cytosol"/>
    <property type="evidence" value="ECO:0007669"/>
    <property type="project" value="TreeGrafter"/>
</dbReference>
<proteinExistence type="predicted"/>
<dbReference type="InterPro" id="IPR006379">
    <property type="entry name" value="HAD-SF_hydro_IIB"/>
</dbReference>
<dbReference type="AlphaFoldDB" id="A0A0A5HWW8"/>
<dbReference type="InterPro" id="IPR023214">
    <property type="entry name" value="HAD_sf"/>
</dbReference>
<dbReference type="NCBIfam" id="TIGR00099">
    <property type="entry name" value="Cof-subfamily"/>
    <property type="match status" value="1"/>
</dbReference>
<dbReference type="PANTHER" id="PTHR10000">
    <property type="entry name" value="PHOSPHOSERINE PHOSPHATASE"/>
    <property type="match status" value="1"/>
</dbReference>